<comment type="subcellular location">
    <subcellularLocation>
        <location evidence="1 6">Secreted</location>
    </subcellularLocation>
</comment>
<keyword evidence="4 6" id="KW-0964">Secreted</keyword>
<comment type="caution">
    <text evidence="7">The sequence shown here is derived from an EMBL/GenBank/DDBJ whole genome shotgun (WGS) entry which is preliminary data.</text>
</comment>
<evidence type="ECO:0000313" key="7">
    <source>
        <dbReference type="EMBL" id="CAI0396628.1"/>
    </source>
</evidence>
<keyword evidence="5 6" id="KW-0732">Signal</keyword>
<keyword evidence="3 6" id="KW-0713">Self-incompatibility</keyword>
<evidence type="ECO:0000313" key="8">
    <source>
        <dbReference type="Proteomes" id="UP001154282"/>
    </source>
</evidence>
<dbReference type="EMBL" id="CAMGYJ010000003">
    <property type="protein sequence ID" value="CAI0396628.1"/>
    <property type="molecule type" value="Genomic_DNA"/>
</dbReference>
<evidence type="ECO:0000256" key="3">
    <source>
        <dbReference type="ARBA" id="ARBA00022471"/>
    </source>
</evidence>
<evidence type="ECO:0000256" key="2">
    <source>
        <dbReference type="ARBA" id="ARBA00005581"/>
    </source>
</evidence>
<keyword evidence="8" id="KW-1185">Reference proteome</keyword>
<proteinExistence type="inferred from homology"/>
<organism evidence="7 8">
    <name type="scientific">Linum tenue</name>
    <dbReference type="NCBI Taxonomy" id="586396"/>
    <lineage>
        <taxon>Eukaryota</taxon>
        <taxon>Viridiplantae</taxon>
        <taxon>Streptophyta</taxon>
        <taxon>Embryophyta</taxon>
        <taxon>Tracheophyta</taxon>
        <taxon>Spermatophyta</taxon>
        <taxon>Magnoliopsida</taxon>
        <taxon>eudicotyledons</taxon>
        <taxon>Gunneridae</taxon>
        <taxon>Pentapetalae</taxon>
        <taxon>rosids</taxon>
        <taxon>fabids</taxon>
        <taxon>Malpighiales</taxon>
        <taxon>Linaceae</taxon>
        <taxon>Linum</taxon>
    </lineage>
</organism>
<dbReference type="AlphaFoldDB" id="A0AAV0IHW7"/>
<accession>A0AAV0IHW7</accession>
<evidence type="ECO:0000256" key="5">
    <source>
        <dbReference type="ARBA" id="ARBA00022729"/>
    </source>
</evidence>
<feature type="chain" id="PRO_5043106226" description="S-protein homolog" evidence="6">
    <location>
        <begin position="23"/>
        <end position="130"/>
    </location>
</feature>
<dbReference type="Pfam" id="PF05938">
    <property type="entry name" value="Self-incomp_S1"/>
    <property type="match status" value="1"/>
</dbReference>
<dbReference type="InterPro" id="IPR010264">
    <property type="entry name" value="Self-incomp_S1"/>
</dbReference>
<evidence type="ECO:0000256" key="1">
    <source>
        <dbReference type="ARBA" id="ARBA00004613"/>
    </source>
</evidence>
<dbReference type="GO" id="GO:0005576">
    <property type="term" value="C:extracellular region"/>
    <property type="evidence" value="ECO:0007669"/>
    <property type="project" value="UniProtKB-SubCell"/>
</dbReference>
<dbReference type="PANTHER" id="PTHR31232">
    <property type="match status" value="1"/>
</dbReference>
<feature type="signal peptide" evidence="6">
    <location>
        <begin position="1"/>
        <end position="22"/>
    </location>
</feature>
<dbReference type="PANTHER" id="PTHR31232:SF18">
    <property type="entry name" value="S-PROTEIN HOMOLOG"/>
    <property type="match status" value="1"/>
</dbReference>
<name>A0AAV0IHW7_9ROSI</name>
<sequence>MNILIVIIITLVLIMAPPLTSAMTRIVNINNKVSSKKTLIVHCASADDDLGARAMNYGEAYSWHFDDHHVILQTLFWCHLALEDGRLSFDAYHEAQPQGGFPVMDYDVNETGAYGPFSWITLSWRRIRLP</sequence>
<gene>
    <name evidence="7" type="ORF">LITE_LOCUS9215</name>
</gene>
<dbReference type="GO" id="GO:0060320">
    <property type="term" value="P:rejection of self pollen"/>
    <property type="evidence" value="ECO:0007669"/>
    <property type="project" value="UniProtKB-KW"/>
</dbReference>
<dbReference type="Proteomes" id="UP001154282">
    <property type="component" value="Unassembled WGS sequence"/>
</dbReference>
<evidence type="ECO:0000256" key="6">
    <source>
        <dbReference type="RuleBase" id="RU367044"/>
    </source>
</evidence>
<protein>
    <recommendedName>
        <fullName evidence="6">S-protein homolog</fullName>
    </recommendedName>
</protein>
<reference evidence="7" key="1">
    <citation type="submission" date="2022-08" db="EMBL/GenBank/DDBJ databases">
        <authorList>
            <person name="Gutierrez-Valencia J."/>
        </authorList>
    </citation>
    <scope>NUCLEOTIDE SEQUENCE</scope>
</reference>
<comment type="similarity">
    <text evidence="2 6">Belongs to the plant self-incompatibility (S1) protein family.</text>
</comment>
<evidence type="ECO:0000256" key="4">
    <source>
        <dbReference type="ARBA" id="ARBA00022525"/>
    </source>
</evidence>